<gene>
    <name evidence="1" type="ORF">OUY18_13365</name>
</gene>
<evidence type="ECO:0000313" key="2">
    <source>
        <dbReference type="Proteomes" id="UP001082703"/>
    </source>
</evidence>
<dbReference type="EMBL" id="JAPOHA010000018">
    <property type="protein sequence ID" value="MCY1715238.1"/>
    <property type="molecule type" value="Genomic_DNA"/>
</dbReference>
<dbReference type="Gene3D" id="3.90.1720.10">
    <property type="entry name" value="endopeptidase domain like (from Nostoc punctiforme)"/>
    <property type="match status" value="1"/>
</dbReference>
<accession>A0ABT4BYW6</accession>
<dbReference type="SUPFAM" id="SSF54001">
    <property type="entry name" value="Cysteine proteinases"/>
    <property type="match status" value="1"/>
</dbReference>
<evidence type="ECO:0000313" key="1">
    <source>
        <dbReference type="EMBL" id="MCY1715238.1"/>
    </source>
</evidence>
<organism evidence="1 2">
    <name type="scientific">Caproiciproducens galactitolivorans</name>
    <dbReference type="NCBI Taxonomy" id="642589"/>
    <lineage>
        <taxon>Bacteria</taxon>
        <taxon>Bacillati</taxon>
        <taxon>Bacillota</taxon>
        <taxon>Clostridia</taxon>
        <taxon>Eubacteriales</taxon>
        <taxon>Acutalibacteraceae</taxon>
        <taxon>Caproiciproducens</taxon>
    </lineage>
</organism>
<dbReference type="InterPro" id="IPR038765">
    <property type="entry name" value="Papain-like_cys_pep_sf"/>
</dbReference>
<keyword evidence="2" id="KW-1185">Reference proteome</keyword>
<dbReference type="RefSeq" id="WP_268059274.1">
    <property type="nucleotide sequence ID" value="NZ_JAPOHA010000018.1"/>
</dbReference>
<name>A0ABT4BYW6_9FIRM</name>
<reference evidence="1 2" key="1">
    <citation type="submission" date="2022-11" db="EMBL/GenBank/DDBJ databases">
        <authorList>
            <person name="Caiyu Z."/>
        </authorList>
    </citation>
    <scope>NUCLEOTIDE SEQUENCE [LARGE SCALE GENOMIC DNA]</scope>
    <source>
        <strain evidence="1 2">YR-4</strain>
    </source>
</reference>
<sequence length="251" mass="27701">MSKTNLGFVEFAKQALSDGAGYVYGTFGDVCTVSLLDQCAKRYPDNNLAGGQMRKVGEKWLGKQVTDCIGLLKWYMFTGKYGDNPHGGYQSKYDTSANGAFNNAKEKGSISTLPEIPGICLHMNGHFGVYIGDGWAIEARGTCYGVVKTRVKDRPWTYWFKSPWLEYVSAEPSFKCDTTTNIMLSPGGHYQFKVTAQSTPKVNVGTGGIVTLLPRYQSGNDYFYYIVGYGSPGKVTGVYVNDVKQFEAHIK</sequence>
<proteinExistence type="predicted"/>
<protein>
    <recommendedName>
        <fullName evidence="3">NlpC/P60 domain-containing protein</fullName>
    </recommendedName>
</protein>
<evidence type="ECO:0008006" key="3">
    <source>
        <dbReference type="Google" id="ProtNLM"/>
    </source>
</evidence>
<comment type="caution">
    <text evidence="1">The sequence shown here is derived from an EMBL/GenBank/DDBJ whole genome shotgun (WGS) entry which is preliminary data.</text>
</comment>
<dbReference type="Proteomes" id="UP001082703">
    <property type="component" value="Unassembled WGS sequence"/>
</dbReference>